<keyword evidence="7" id="KW-0568">Pathogenesis-related protein</keyword>
<evidence type="ECO:0000256" key="8">
    <source>
        <dbReference type="SAM" id="Phobius"/>
    </source>
</evidence>
<dbReference type="PANTHER" id="PTHR31942">
    <property type="entry name" value="MLO-LIKE PROTEIN 1"/>
    <property type="match status" value="1"/>
</dbReference>
<dbReference type="EMBL" id="JBEDUW010000003">
    <property type="protein sequence ID" value="KAK9938860.1"/>
    <property type="molecule type" value="Genomic_DNA"/>
</dbReference>
<dbReference type="PANTHER" id="PTHR31942:SF84">
    <property type="entry name" value="MLO-LIKE PROTEIN 12"/>
    <property type="match status" value="1"/>
</dbReference>
<sequence>MITLRRFQRTCRFLFSTSMSALSVLHLYVLFILEHGVEDLESFVLLNFDEGRSLLVQVTAALAVVEAAYEFEHLDVLQDSIFGICIPQSIGAIWNSCNVAGSKSKARKLPKSSDSGFNFRRRLAMKGYDNCTTKGEAAFVSTYAIHQLHIFTVVLQVFHVLYCIATLALGRYKVSLGSATRVIAAVLLSLVTAAGDEDYGGSSQFDGASDWSTVMRWLYGRDQILSGWVVEIDPSTA</sequence>
<dbReference type="Gene3D" id="1.10.510.10">
    <property type="entry name" value="Transferase(Phosphotransferase) domain 1"/>
    <property type="match status" value="1"/>
</dbReference>
<keyword evidence="4" id="KW-0611">Plant defense</keyword>
<evidence type="ECO:0000313" key="10">
    <source>
        <dbReference type="Proteomes" id="UP001457282"/>
    </source>
</evidence>
<name>A0AAW1XS19_RUBAR</name>
<gene>
    <name evidence="9" type="ORF">M0R45_015576</name>
</gene>
<evidence type="ECO:0000256" key="4">
    <source>
        <dbReference type="ARBA" id="ARBA00022821"/>
    </source>
</evidence>
<dbReference type="InterPro" id="IPR004326">
    <property type="entry name" value="Mlo"/>
</dbReference>
<dbReference type="Pfam" id="PF03094">
    <property type="entry name" value="Mlo"/>
    <property type="match status" value="1"/>
</dbReference>
<comment type="similarity">
    <text evidence="2">Belongs to the MLO family.</text>
</comment>
<organism evidence="9 10">
    <name type="scientific">Rubus argutus</name>
    <name type="common">Southern blackberry</name>
    <dbReference type="NCBI Taxonomy" id="59490"/>
    <lineage>
        <taxon>Eukaryota</taxon>
        <taxon>Viridiplantae</taxon>
        <taxon>Streptophyta</taxon>
        <taxon>Embryophyta</taxon>
        <taxon>Tracheophyta</taxon>
        <taxon>Spermatophyta</taxon>
        <taxon>Magnoliopsida</taxon>
        <taxon>eudicotyledons</taxon>
        <taxon>Gunneridae</taxon>
        <taxon>Pentapetalae</taxon>
        <taxon>rosids</taxon>
        <taxon>fabids</taxon>
        <taxon>Rosales</taxon>
        <taxon>Rosaceae</taxon>
        <taxon>Rosoideae</taxon>
        <taxon>Rosoideae incertae sedis</taxon>
        <taxon>Rubus</taxon>
    </lineage>
</organism>
<evidence type="ECO:0000256" key="3">
    <source>
        <dbReference type="ARBA" id="ARBA00022692"/>
    </source>
</evidence>
<keyword evidence="3 8" id="KW-0812">Transmembrane</keyword>
<keyword evidence="5 8" id="KW-1133">Transmembrane helix</keyword>
<dbReference type="GO" id="GO:0006952">
    <property type="term" value="P:defense response"/>
    <property type="evidence" value="ECO:0007669"/>
    <property type="project" value="UniProtKB-KW"/>
</dbReference>
<proteinExistence type="inferred from homology"/>
<accession>A0AAW1XS19</accession>
<comment type="caution">
    <text evidence="9">The sequence shown here is derived from an EMBL/GenBank/DDBJ whole genome shotgun (WGS) entry which is preliminary data.</text>
</comment>
<dbReference type="Proteomes" id="UP001457282">
    <property type="component" value="Unassembled WGS sequence"/>
</dbReference>
<feature type="transmembrane region" description="Helical" evidence="8">
    <location>
        <begin position="12"/>
        <end position="33"/>
    </location>
</feature>
<evidence type="ECO:0000313" key="9">
    <source>
        <dbReference type="EMBL" id="KAK9938860.1"/>
    </source>
</evidence>
<dbReference type="GO" id="GO:0016020">
    <property type="term" value="C:membrane"/>
    <property type="evidence" value="ECO:0007669"/>
    <property type="project" value="UniProtKB-SubCell"/>
</dbReference>
<evidence type="ECO:0000256" key="7">
    <source>
        <dbReference type="ARBA" id="ARBA00023265"/>
    </source>
</evidence>
<keyword evidence="6 8" id="KW-0472">Membrane</keyword>
<feature type="transmembrane region" description="Helical" evidence="8">
    <location>
        <begin position="148"/>
        <end position="169"/>
    </location>
</feature>
<keyword evidence="10" id="KW-1185">Reference proteome</keyword>
<dbReference type="AlphaFoldDB" id="A0AAW1XS19"/>
<evidence type="ECO:0000256" key="6">
    <source>
        <dbReference type="ARBA" id="ARBA00023136"/>
    </source>
</evidence>
<reference evidence="9 10" key="1">
    <citation type="journal article" date="2023" name="G3 (Bethesda)">
        <title>A chromosome-length genome assembly and annotation of blackberry (Rubus argutus, cv. 'Hillquist').</title>
        <authorList>
            <person name="Bruna T."/>
            <person name="Aryal R."/>
            <person name="Dudchenko O."/>
            <person name="Sargent D.J."/>
            <person name="Mead D."/>
            <person name="Buti M."/>
            <person name="Cavallini A."/>
            <person name="Hytonen T."/>
            <person name="Andres J."/>
            <person name="Pham M."/>
            <person name="Weisz D."/>
            <person name="Mascagni F."/>
            <person name="Usai G."/>
            <person name="Natali L."/>
            <person name="Bassil N."/>
            <person name="Fernandez G.E."/>
            <person name="Lomsadze A."/>
            <person name="Armour M."/>
            <person name="Olukolu B."/>
            <person name="Poorten T."/>
            <person name="Britton C."/>
            <person name="Davik J."/>
            <person name="Ashrafi H."/>
            <person name="Aiden E.L."/>
            <person name="Borodovsky M."/>
            <person name="Worthington M."/>
        </authorList>
    </citation>
    <scope>NUCLEOTIDE SEQUENCE [LARGE SCALE GENOMIC DNA]</scope>
    <source>
        <strain evidence="9">PI 553951</strain>
    </source>
</reference>
<evidence type="ECO:0000256" key="5">
    <source>
        <dbReference type="ARBA" id="ARBA00022989"/>
    </source>
</evidence>
<evidence type="ECO:0000256" key="1">
    <source>
        <dbReference type="ARBA" id="ARBA00004141"/>
    </source>
</evidence>
<evidence type="ECO:0000256" key="2">
    <source>
        <dbReference type="ARBA" id="ARBA00006574"/>
    </source>
</evidence>
<protein>
    <submittedName>
        <fullName evidence="9">Uncharacterized protein</fullName>
    </submittedName>
</protein>
<comment type="subcellular location">
    <subcellularLocation>
        <location evidence="1">Membrane</location>
        <topology evidence="1">Multi-pass membrane protein</topology>
    </subcellularLocation>
</comment>